<dbReference type="Pfam" id="PF10324">
    <property type="entry name" value="7TM_GPCR_Srw"/>
    <property type="match status" value="1"/>
</dbReference>
<dbReference type="AlphaFoldDB" id="A0A1I7UI64"/>
<proteinExistence type="predicted"/>
<protein>
    <submittedName>
        <fullName evidence="3">G_PROTEIN_RECEP_F1_2 domain-containing protein</fullName>
    </submittedName>
</protein>
<dbReference type="InterPro" id="IPR019427">
    <property type="entry name" value="7TM_GPCR_serpentine_rcpt_Srw"/>
</dbReference>
<keyword evidence="2" id="KW-1185">Reference proteome</keyword>
<sequence length="204" mass="23665">MPCYPITLNQSSLPPQFERKPIVGAMMVIDRPVVSVGESFETLLILKPVIHICITVFLVRVVREAAKLRVLMRRNEVDRTESTTRLITMTTVFYFFSEIPGWFKWVYRKLAADDTRYLIYSELFEVPIVFFTSVNSISHFFVCFFMSSQYRDTVKALFGRARSSTTVDVNMEISEIHYQVNKIGQQIKEEMTEKVLGGVYSINM</sequence>
<reference evidence="3" key="1">
    <citation type="submission" date="2016-11" db="UniProtKB">
        <authorList>
            <consortium name="WormBaseParasite"/>
        </authorList>
    </citation>
    <scope>IDENTIFICATION</scope>
</reference>
<keyword evidence="1" id="KW-0812">Transmembrane</keyword>
<dbReference type="WBParaSite" id="Csp11.Scaffold629.g9578.t1">
    <property type="protein sequence ID" value="Csp11.Scaffold629.g9578.t1"/>
    <property type="gene ID" value="Csp11.Scaffold629.g9578"/>
</dbReference>
<dbReference type="GO" id="GO:0008528">
    <property type="term" value="F:G protein-coupled peptide receptor activity"/>
    <property type="evidence" value="ECO:0007669"/>
    <property type="project" value="InterPro"/>
</dbReference>
<organism evidence="2 3">
    <name type="scientific">Caenorhabditis tropicalis</name>
    <dbReference type="NCBI Taxonomy" id="1561998"/>
    <lineage>
        <taxon>Eukaryota</taxon>
        <taxon>Metazoa</taxon>
        <taxon>Ecdysozoa</taxon>
        <taxon>Nematoda</taxon>
        <taxon>Chromadorea</taxon>
        <taxon>Rhabditida</taxon>
        <taxon>Rhabditina</taxon>
        <taxon>Rhabditomorpha</taxon>
        <taxon>Rhabditoidea</taxon>
        <taxon>Rhabditidae</taxon>
        <taxon>Peloderinae</taxon>
        <taxon>Caenorhabditis</taxon>
    </lineage>
</organism>
<dbReference type="Gene3D" id="1.20.1070.10">
    <property type="entry name" value="Rhodopsin 7-helix transmembrane proteins"/>
    <property type="match status" value="1"/>
</dbReference>
<keyword evidence="1" id="KW-1133">Transmembrane helix</keyword>
<evidence type="ECO:0000256" key="1">
    <source>
        <dbReference type="SAM" id="Phobius"/>
    </source>
</evidence>
<feature type="transmembrane region" description="Helical" evidence="1">
    <location>
        <begin position="83"/>
        <end position="103"/>
    </location>
</feature>
<dbReference type="Proteomes" id="UP000095282">
    <property type="component" value="Unplaced"/>
</dbReference>
<accession>A0A1I7UI64</accession>
<feature type="transmembrane region" description="Helical" evidence="1">
    <location>
        <begin position="123"/>
        <end position="145"/>
    </location>
</feature>
<evidence type="ECO:0000313" key="2">
    <source>
        <dbReference type="Proteomes" id="UP000095282"/>
    </source>
</evidence>
<keyword evidence="1" id="KW-0472">Membrane</keyword>
<dbReference type="SUPFAM" id="SSF81321">
    <property type="entry name" value="Family A G protein-coupled receptor-like"/>
    <property type="match status" value="1"/>
</dbReference>
<evidence type="ECO:0000313" key="3">
    <source>
        <dbReference type="WBParaSite" id="Csp11.Scaffold629.g9578.t1"/>
    </source>
</evidence>
<feature type="transmembrane region" description="Helical" evidence="1">
    <location>
        <begin position="44"/>
        <end position="62"/>
    </location>
</feature>
<name>A0A1I7UI64_9PELO</name>
<dbReference type="PANTHER" id="PTHR46846">
    <property type="entry name" value="SERPENTINE RECEPTOR, CLASS W-RELATED"/>
    <property type="match status" value="1"/>
</dbReference>